<evidence type="ECO:0000313" key="2">
    <source>
        <dbReference type="Proteomes" id="UP001165583"/>
    </source>
</evidence>
<reference evidence="1" key="1">
    <citation type="submission" date="2022-09" db="EMBL/GenBank/DDBJ databases">
        <title>Novosphingobium sp. Nov., a polycyclic aromatic hydrocarbon-degrading bacterium isolated form mangrove sediments in HongKong.</title>
        <authorList>
            <person name="Hu Z."/>
        </authorList>
    </citation>
    <scope>NUCLEOTIDE SEQUENCE</scope>
    <source>
        <strain evidence="1">HK4-1</strain>
    </source>
</reference>
<dbReference type="Gene3D" id="3.40.50.1820">
    <property type="entry name" value="alpha/beta hydrolase"/>
    <property type="match status" value="1"/>
</dbReference>
<gene>
    <name evidence="1" type="ORF">NZK81_01915</name>
</gene>
<comment type="caution">
    <text evidence="1">The sequence shown here is derived from an EMBL/GenBank/DDBJ whole genome shotgun (WGS) entry which is preliminary data.</text>
</comment>
<keyword evidence="2" id="KW-1185">Reference proteome</keyword>
<dbReference type="Pfam" id="PF11288">
    <property type="entry name" value="DUF3089"/>
    <property type="match status" value="1"/>
</dbReference>
<name>A0ABT2I0G8_9SPHN</name>
<dbReference type="InterPro" id="IPR029058">
    <property type="entry name" value="AB_hydrolase_fold"/>
</dbReference>
<dbReference type="Proteomes" id="UP001165583">
    <property type="component" value="Unassembled WGS sequence"/>
</dbReference>
<dbReference type="RefSeq" id="WP_260043404.1">
    <property type="nucleotide sequence ID" value="NZ_JANZXA010000001.1"/>
</dbReference>
<dbReference type="InterPro" id="IPR021440">
    <property type="entry name" value="DUF3089"/>
</dbReference>
<organism evidence="1 2">
    <name type="scientific">Novosphingobium mangrovi</name>
    <name type="common">ex Huang et al. 2023</name>
    <dbReference type="NCBI Taxonomy" id="2976432"/>
    <lineage>
        <taxon>Bacteria</taxon>
        <taxon>Pseudomonadati</taxon>
        <taxon>Pseudomonadota</taxon>
        <taxon>Alphaproteobacteria</taxon>
        <taxon>Sphingomonadales</taxon>
        <taxon>Sphingomonadaceae</taxon>
        <taxon>Novosphingobium</taxon>
    </lineage>
</organism>
<proteinExistence type="predicted"/>
<accession>A0ABT2I0G8</accession>
<sequence length="375" mass="41077">MARKFLYVVAVCVVLFILARLALIFYAEDLTEMAFVPDGPFRERPALAAGAYDDPKMWIARPGMKKKDDPAQWLPAHAQGRTGAAKVSVFFIHPTSYMEKDDWNASLDDAASRERARIYVQTMASPFNAADAVWAPRYRQAAIGAFFTDRPEAGKAIDLAYRDVLAAFDVFIRNVPQDQPIVLAGHSQGALLLRRLMRDRVAGTPLAGRIAAAYVVGWQVSARHDLPAMGLPACETAAESGCVMSWLTVADPADTSMLMKAYDRQTGLDGQPVRGSDFLCTNPLTGTRDGSSDAAPNTGTLVPDFKNGGGELVEKVVPAACEQDHFLHIGPPPKLDLAAFVLPGNNYHVYDLTLFWANLRSDFARRTAAWHEAHR</sequence>
<dbReference type="EMBL" id="JANZXA010000001">
    <property type="protein sequence ID" value="MCT2398297.1"/>
    <property type="molecule type" value="Genomic_DNA"/>
</dbReference>
<dbReference type="SUPFAM" id="SSF53474">
    <property type="entry name" value="alpha/beta-Hydrolases"/>
    <property type="match status" value="1"/>
</dbReference>
<evidence type="ECO:0000313" key="1">
    <source>
        <dbReference type="EMBL" id="MCT2398297.1"/>
    </source>
</evidence>
<protein>
    <submittedName>
        <fullName evidence="1">DUF3089 domain-containing protein</fullName>
    </submittedName>
</protein>